<dbReference type="EMBL" id="MCOG01000314">
    <property type="protein sequence ID" value="ORY19109.1"/>
    <property type="molecule type" value="Genomic_DNA"/>
</dbReference>
<evidence type="ECO:0000256" key="1">
    <source>
        <dbReference type="SAM" id="MobiDB-lite"/>
    </source>
</evidence>
<dbReference type="AlphaFoldDB" id="A0A1Y2A9A8"/>
<protein>
    <submittedName>
        <fullName evidence="2">Uncharacterized protein</fullName>
    </submittedName>
</protein>
<gene>
    <name evidence="2" type="ORF">LY90DRAFT_517335</name>
</gene>
<dbReference type="Proteomes" id="UP000193920">
    <property type="component" value="Unassembled WGS sequence"/>
</dbReference>
<evidence type="ECO:0000313" key="2">
    <source>
        <dbReference type="EMBL" id="ORY19109.1"/>
    </source>
</evidence>
<dbReference type="OrthoDB" id="2104337at2759"/>
<accession>A0A1Y2A9A8</accession>
<organism evidence="2 3">
    <name type="scientific">Neocallimastix californiae</name>
    <dbReference type="NCBI Taxonomy" id="1754190"/>
    <lineage>
        <taxon>Eukaryota</taxon>
        <taxon>Fungi</taxon>
        <taxon>Fungi incertae sedis</taxon>
        <taxon>Chytridiomycota</taxon>
        <taxon>Chytridiomycota incertae sedis</taxon>
        <taxon>Neocallimastigomycetes</taxon>
        <taxon>Neocallimastigales</taxon>
        <taxon>Neocallimastigaceae</taxon>
        <taxon>Neocallimastix</taxon>
    </lineage>
</organism>
<name>A0A1Y2A9A8_9FUNG</name>
<dbReference type="STRING" id="1754190.A0A1Y2A9A8"/>
<proteinExistence type="predicted"/>
<keyword evidence="3" id="KW-1185">Reference proteome</keyword>
<reference evidence="2 3" key="1">
    <citation type="submission" date="2016-08" db="EMBL/GenBank/DDBJ databases">
        <title>A Parts List for Fungal Cellulosomes Revealed by Comparative Genomics.</title>
        <authorList>
            <consortium name="DOE Joint Genome Institute"/>
            <person name="Haitjema C.H."/>
            <person name="Gilmore S.P."/>
            <person name="Henske J.K."/>
            <person name="Solomon K.V."/>
            <person name="De Groot R."/>
            <person name="Kuo A."/>
            <person name="Mondo S.J."/>
            <person name="Salamov A.A."/>
            <person name="Labutti K."/>
            <person name="Zhao Z."/>
            <person name="Chiniquy J."/>
            <person name="Barry K."/>
            <person name="Brewer H.M."/>
            <person name="Purvine S.O."/>
            <person name="Wright A.T."/>
            <person name="Boxma B."/>
            <person name="Van Alen T."/>
            <person name="Hackstein J.H."/>
            <person name="Baker S.E."/>
            <person name="Grigoriev I.V."/>
            <person name="O'Malley M.A."/>
        </authorList>
    </citation>
    <scope>NUCLEOTIDE SEQUENCE [LARGE SCALE GENOMIC DNA]</scope>
    <source>
        <strain evidence="2 3">G1</strain>
    </source>
</reference>
<feature type="compositionally biased region" description="Basic and acidic residues" evidence="1">
    <location>
        <begin position="8"/>
        <end position="17"/>
    </location>
</feature>
<evidence type="ECO:0000313" key="3">
    <source>
        <dbReference type="Proteomes" id="UP000193920"/>
    </source>
</evidence>
<sequence>MDNDDNKEENNNNKDVKLNMNVIKEDNNDDDDDDKVSFVSFLPPNKNRNSSNNNNNSNSKDNKDTDKVINQKKFMVLKSTQRMVNYKIYYTIPSSKSAANFDIIDFVDVEILYDELNIKEDDFITQQFSVTFWLKSIVKEAETNPEIEVKKVLPRKTSGNPVETSGFSIPKNMIINGKLRCPLSIESSGRIPVTFGDDIVSECTLPIDVSINSDYAEISKKILEIHEKNFK</sequence>
<feature type="compositionally biased region" description="Low complexity" evidence="1">
    <location>
        <begin position="45"/>
        <end position="59"/>
    </location>
</feature>
<comment type="caution">
    <text evidence="2">The sequence shown here is derived from an EMBL/GenBank/DDBJ whole genome shotgun (WGS) entry which is preliminary data.</text>
</comment>
<feature type="region of interest" description="Disordered" evidence="1">
    <location>
        <begin position="1"/>
        <end position="65"/>
    </location>
</feature>